<keyword evidence="2" id="KW-0169">Cobalamin biosynthesis</keyword>
<keyword evidence="4" id="KW-0808">Transferase</keyword>
<dbReference type="InterPro" id="IPR050714">
    <property type="entry name" value="Cobalamin_biosynth_MTase"/>
</dbReference>
<dbReference type="Proteomes" id="UP001597102">
    <property type="component" value="Unassembled WGS sequence"/>
</dbReference>
<comment type="caution">
    <text evidence="7">The sequence shown here is derived from an EMBL/GenBank/DDBJ whole genome shotgun (WGS) entry which is preliminary data.</text>
</comment>
<dbReference type="RefSeq" id="WP_379086187.1">
    <property type="nucleotide sequence ID" value="NZ_JBHTJO010000001.1"/>
</dbReference>
<dbReference type="PIRSF" id="PIRSF036428">
    <property type="entry name" value="CobL"/>
    <property type="match status" value="1"/>
</dbReference>
<evidence type="ECO:0000313" key="8">
    <source>
        <dbReference type="Proteomes" id="UP001597102"/>
    </source>
</evidence>
<protein>
    <submittedName>
        <fullName evidence="7">Precorrin-6y C5,15-methyltransferase (Decarboxylating) subunit CbiE</fullName>
    </submittedName>
</protein>
<evidence type="ECO:0000259" key="6">
    <source>
        <dbReference type="Pfam" id="PF00590"/>
    </source>
</evidence>
<evidence type="ECO:0000256" key="5">
    <source>
        <dbReference type="ARBA" id="ARBA00022691"/>
    </source>
</evidence>
<feature type="domain" description="Tetrapyrrole methylase" evidence="6">
    <location>
        <begin position="19"/>
        <end position="203"/>
    </location>
</feature>
<keyword evidence="8" id="KW-1185">Reference proteome</keyword>
<name>A0ABW3J7I2_9HYPH</name>
<proteinExistence type="predicted"/>
<dbReference type="SUPFAM" id="SSF53335">
    <property type="entry name" value="S-adenosyl-L-methionine-dependent methyltransferases"/>
    <property type="match status" value="1"/>
</dbReference>
<evidence type="ECO:0000256" key="3">
    <source>
        <dbReference type="ARBA" id="ARBA00022603"/>
    </source>
</evidence>
<comment type="pathway">
    <text evidence="1">Cofactor biosynthesis; adenosylcobalamin biosynthesis.</text>
</comment>
<dbReference type="InterPro" id="IPR029063">
    <property type="entry name" value="SAM-dependent_MTases_sf"/>
</dbReference>
<organism evidence="7 8">
    <name type="scientific">Methyloligella solikamskensis</name>
    <dbReference type="NCBI Taxonomy" id="1177756"/>
    <lineage>
        <taxon>Bacteria</taxon>
        <taxon>Pseudomonadati</taxon>
        <taxon>Pseudomonadota</taxon>
        <taxon>Alphaproteobacteria</taxon>
        <taxon>Hyphomicrobiales</taxon>
        <taxon>Hyphomicrobiaceae</taxon>
        <taxon>Methyloligella</taxon>
    </lineage>
</organism>
<dbReference type="InterPro" id="IPR006365">
    <property type="entry name" value="Cbl_synth_CobL"/>
</dbReference>
<keyword evidence="3" id="KW-0489">Methyltransferase</keyword>
<dbReference type="SUPFAM" id="SSF53790">
    <property type="entry name" value="Tetrapyrrole methylase"/>
    <property type="match status" value="1"/>
</dbReference>
<dbReference type="Pfam" id="PF00590">
    <property type="entry name" value="TP_methylase"/>
    <property type="match status" value="1"/>
</dbReference>
<evidence type="ECO:0000256" key="4">
    <source>
        <dbReference type="ARBA" id="ARBA00022679"/>
    </source>
</evidence>
<sequence length="415" mass="43828">MAVLKMNASASNSMAGRWLSIVGIGEDGIDGLSPIARRLIEDAELVVGGKRHLDLADPLIQGTRLPWPSPIDEAYAQILARSGEAVVVLASGDPFHFGIGKQLAALVQADEIACLPQPSAFSLAAARMGWALQDVTTLSLHGRPFERIVPALQPGARILALTWDETTPAKLAALLSERKMGETRITVLERLGGPAERIRTARADSCALDAIDPLNTIAIEVMADADAPIVGLAPGLDDALFESDGQLTKREVRAVVLSSLAPRRGELLWDIGLGSGSIAIEWLLRDPAMRAIGIEANADRAARAARNAASLGVPQLEIVEGKAPDALEGLPAPDAIFIGGGLTDGVLEVAWNALKPGGRLAANAVTLEGERELFAGFEAHDGSLSRIQLVRADTVGSLHGWRPAMPITHWHVVKS</sequence>
<dbReference type="InterPro" id="IPR014777">
    <property type="entry name" value="4pyrrole_Mease_sub1"/>
</dbReference>
<dbReference type="NCBIfam" id="TIGR02469">
    <property type="entry name" value="CbiT"/>
    <property type="match status" value="1"/>
</dbReference>
<dbReference type="InterPro" id="IPR035996">
    <property type="entry name" value="4pyrrol_Methylase_sf"/>
</dbReference>
<keyword evidence="5" id="KW-0949">S-adenosyl-L-methionine</keyword>
<evidence type="ECO:0000313" key="7">
    <source>
        <dbReference type="EMBL" id="MFD0986307.1"/>
    </source>
</evidence>
<dbReference type="Gene3D" id="3.40.50.150">
    <property type="entry name" value="Vaccinia Virus protein VP39"/>
    <property type="match status" value="1"/>
</dbReference>
<dbReference type="PANTHER" id="PTHR43182:SF1">
    <property type="entry name" value="COBALT-PRECORRIN-7 C(5)-METHYLTRANSFERASE"/>
    <property type="match status" value="1"/>
</dbReference>
<dbReference type="PANTHER" id="PTHR43182">
    <property type="entry name" value="COBALT-PRECORRIN-6B C(15)-METHYLTRANSFERASE (DECARBOXYLATING)"/>
    <property type="match status" value="1"/>
</dbReference>
<dbReference type="Gene3D" id="3.30.950.10">
    <property type="entry name" value="Methyltransferase, Cobalt-precorrin-4 Transmethylase, Domain 2"/>
    <property type="match status" value="1"/>
</dbReference>
<dbReference type="InterPro" id="IPR014776">
    <property type="entry name" value="4pyrrole_Mease_sub2"/>
</dbReference>
<gene>
    <name evidence="7" type="primary">cbiE</name>
    <name evidence="7" type="ORF">ACFQ2F_04275</name>
</gene>
<dbReference type="InterPro" id="IPR000878">
    <property type="entry name" value="4pyrrol_Mease"/>
</dbReference>
<evidence type="ECO:0000256" key="2">
    <source>
        <dbReference type="ARBA" id="ARBA00022573"/>
    </source>
</evidence>
<dbReference type="InterPro" id="IPR014008">
    <property type="entry name" value="Cbl_synth_MTase_CbiT"/>
</dbReference>
<dbReference type="InterPro" id="IPR012818">
    <property type="entry name" value="CbiE"/>
</dbReference>
<dbReference type="NCBIfam" id="TIGR02467">
    <property type="entry name" value="CbiE"/>
    <property type="match status" value="1"/>
</dbReference>
<dbReference type="EMBL" id="JBHTJO010000001">
    <property type="protein sequence ID" value="MFD0986307.1"/>
    <property type="molecule type" value="Genomic_DNA"/>
</dbReference>
<dbReference type="CDD" id="cd11644">
    <property type="entry name" value="Precorrin-6Y-MT"/>
    <property type="match status" value="1"/>
</dbReference>
<reference evidence="8" key="1">
    <citation type="journal article" date="2019" name="Int. J. Syst. Evol. Microbiol.">
        <title>The Global Catalogue of Microorganisms (GCM) 10K type strain sequencing project: providing services to taxonomists for standard genome sequencing and annotation.</title>
        <authorList>
            <consortium name="The Broad Institute Genomics Platform"/>
            <consortium name="The Broad Institute Genome Sequencing Center for Infectious Disease"/>
            <person name="Wu L."/>
            <person name="Ma J."/>
        </authorList>
    </citation>
    <scope>NUCLEOTIDE SEQUENCE [LARGE SCALE GENOMIC DNA]</scope>
    <source>
        <strain evidence="8">CCUG 61697</strain>
    </source>
</reference>
<accession>A0ABW3J7I2</accession>
<dbReference type="Gene3D" id="3.40.1010.10">
    <property type="entry name" value="Cobalt-precorrin-4 Transmethylase, Domain 1"/>
    <property type="match status" value="1"/>
</dbReference>
<evidence type="ECO:0000256" key="1">
    <source>
        <dbReference type="ARBA" id="ARBA00004953"/>
    </source>
</evidence>